<dbReference type="InterPro" id="IPR011990">
    <property type="entry name" value="TPR-like_helical_dom_sf"/>
</dbReference>
<keyword evidence="4" id="KW-1185">Reference proteome</keyword>
<feature type="non-terminal residue" evidence="3">
    <location>
        <position position="134"/>
    </location>
</feature>
<comment type="caution">
    <text evidence="3">The sequence shown here is derived from an EMBL/GenBank/DDBJ whole genome shotgun (WGS) entry which is preliminary data.</text>
</comment>
<dbReference type="InterPro" id="IPR019734">
    <property type="entry name" value="TPR_rpt"/>
</dbReference>
<dbReference type="PROSITE" id="PS50005">
    <property type="entry name" value="TPR"/>
    <property type="match status" value="1"/>
</dbReference>
<evidence type="ECO:0000256" key="1">
    <source>
        <dbReference type="ARBA" id="ARBA00022803"/>
    </source>
</evidence>
<dbReference type="AlphaFoldDB" id="A0AAD6SR67"/>
<feature type="non-terminal residue" evidence="3">
    <location>
        <position position="1"/>
    </location>
</feature>
<dbReference type="PANTHER" id="PTHR46423:SF1">
    <property type="entry name" value="RNA POLYMERASE II-ASSOCIATED PROTEIN 3"/>
    <property type="match status" value="1"/>
</dbReference>
<protein>
    <submittedName>
        <fullName evidence="3">Uncharacterized protein</fullName>
    </submittedName>
</protein>
<dbReference type="Proteomes" id="UP001218188">
    <property type="component" value="Unassembled WGS sequence"/>
</dbReference>
<name>A0AAD6SR67_9AGAR</name>
<evidence type="ECO:0000256" key="2">
    <source>
        <dbReference type="PROSITE-ProRule" id="PRU00339"/>
    </source>
</evidence>
<dbReference type="Gene3D" id="1.25.40.10">
    <property type="entry name" value="Tetratricopeptide repeat domain"/>
    <property type="match status" value="1"/>
</dbReference>
<sequence>LLRQKRGWAETNAKSAKLKDKGNVAFRNGDYKRYAIYTTSIYLSTHEPLYSMYTTAVANATDAMVKGDFKRSKALFRRAQARTFWGDWLEADEDYMKALALQPKKRNIIDGFEELKRLHGLPPDEQVAWIADHK</sequence>
<gene>
    <name evidence="3" type="ORF">C8F04DRAFT_892606</name>
</gene>
<organism evidence="3 4">
    <name type="scientific">Mycena alexandri</name>
    <dbReference type="NCBI Taxonomy" id="1745969"/>
    <lineage>
        <taxon>Eukaryota</taxon>
        <taxon>Fungi</taxon>
        <taxon>Dikarya</taxon>
        <taxon>Basidiomycota</taxon>
        <taxon>Agaricomycotina</taxon>
        <taxon>Agaricomycetes</taxon>
        <taxon>Agaricomycetidae</taxon>
        <taxon>Agaricales</taxon>
        <taxon>Marasmiineae</taxon>
        <taxon>Mycenaceae</taxon>
        <taxon>Mycena</taxon>
    </lineage>
</organism>
<feature type="repeat" description="TPR" evidence="2">
    <location>
        <begin position="72"/>
        <end position="105"/>
    </location>
</feature>
<keyword evidence="1 2" id="KW-0802">TPR repeat</keyword>
<dbReference type="EMBL" id="JARJCM010000085">
    <property type="protein sequence ID" value="KAJ7031000.1"/>
    <property type="molecule type" value="Genomic_DNA"/>
</dbReference>
<dbReference type="PANTHER" id="PTHR46423">
    <property type="entry name" value="RNA POLYMERASE II-ASSOCIATED PROTEIN 3"/>
    <property type="match status" value="1"/>
</dbReference>
<dbReference type="GO" id="GO:0101031">
    <property type="term" value="C:protein folding chaperone complex"/>
    <property type="evidence" value="ECO:0007669"/>
    <property type="project" value="TreeGrafter"/>
</dbReference>
<accession>A0AAD6SR67</accession>
<dbReference type="InterPro" id="IPR051966">
    <property type="entry name" value="RPAP3"/>
</dbReference>
<proteinExistence type="predicted"/>
<evidence type="ECO:0000313" key="4">
    <source>
        <dbReference type="Proteomes" id="UP001218188"/>
    </source>
</evidence>
<evidence type="ECO:0000313" key="3">
    <source>
        <dbReference type="EMBL" id="KAJ7031000.1"/>
    </source>
</evidence>
<reference evidence="3" key="1">
    <citation type="submission" date="2023-03" db="EMBL/GenBank/DDBJ databases">
        <title>Massive genome expansion in bonnet fungi (Mycena s.s.) driven by repeated elements and novel gene families across ecological guilds.</title>
        <authorList>
            <consortium name="Lawrence Berkeley National Laboratory"/>
            <person name="Harder C.B."/>
            <person name="Miyauchi S."/>
            <person name="Viragh M."/>
            <person name="Kuo A."/>
            <person name="Thoen E."/>
            <person name="Andreopoulos B."/>
            <person name="Lu D."/>
            <person name="Skrede I."/>
            <person name="Drula E."/>
            <person name="Henrissat B."/>
            <person name="Morin E."/>
            <person name="Kohler A."/>
            <person name="Barry K."/>
            <person name="LaButti K."/>
            <person name="Morin E."/>
            <person name="Salamov A."/>
            <person name="Lipzen A."/>
            <person name="Mereny Z."/>
            <person name="Hegedus B."/>
            <person name="Baldrian P."/>
            <person name="Stursova M."/>
            <person name="Weitz H."/>
            <person name="Taylor A."/>
            <person name="Grigoriev I.V."/>
            <person name="Nagy L.G."/>
            <person name="Martin F."/>
            <person name="Kauserud H."/>
        </authorList>
    </citation>
    <scope>NUCLEOTIDE SEQUENCE</scope>
    <source>
        <strain evidence="3">CBHHK200</strain>
    </source>
</reference>
<dbReference type="SUPFAM" id="SSF48452">
    <property type="entry name" value="TPR-like"/>
    <property type="match status" value="1"/>
</dbReference>